<feature type="region of interest" description="Disordered" evidence="1">
    <location>
        <begin position="128"/>
        <end position="161"/>
    </location>
</feature>
<feature type="compositionally biased region" description="Basic and acidic residues" evidence="1">
    <location>
        <begin position="349"/>
        <end position="359"/>
    </location>
</feature>
<feature type="region of interest" description="Disordered" evidence="1">
    <location>
        <begin position="329"/>
        <end position="379"/>
    </location>
</feature>
<name>A0AAD8D5H3_ACIOX</name>
<reference evidence="3" key="1">
    <citation type="submission" date="2022-02" db="EMBL/GenBank/DDBJ databases">
        <title>Atlantic sturgeon de novo genome assembly.</title>
        <authorList>
            <person name="Stock M."/>
            <person name="Klopp C."/>
            <person name="Guiguen Y."/>
            <person name="Cabau C."/>
            <person name="Parinello H."/>
            <person name="Santidrian Yebra-Pimentel E."/>
            <person name="Kuhl H."/>
            <person name="Dirks R.P."/>
            <person name="Guessner J."/>
            <person name="Wuertz S."/>
            <person name="Du K."/>
            <person name="Schartl M."/>
        </authorList>
    </citation>
    <scope>NUCLEOTIDE SEQUENCE</scope>
    <source>
        <strain evidence="3">STURGEONOMICS-FGT-2020</strain>
        <tissue evidence="3">Whole blood</tissue>
    </source>
</reference>
<dbReference type="InterPro" id="IPR027859">
    <property type="entry name" value="KATNIP_dom"/>
</dbReference>
<feature type="compositionally biased region" description="Polar residues" evidence="1">
    <location>
        <begin position="1"/>
        <end position="11"/>
    </location>
</feature>
<feature type="region of interest" description="Disordered" evidence="1">
    <location>
        <begin position="640"/>
        <end position="668"/>
    </location>
</feature>
<evidence type="ECO:0000256" key="1">
    <source>
        <dbReference type="SAM" id="MobiDB-lite"/>
    </source>
</evidence>
<sequence length="1635" mass="184283">MDCNSARASNKPSERDEGYYGSRTGRDVATEIEEKHDEYLIALQHKNRILKKMKTKDPKQIELECLEQGFSLYVNGANADLKSKPRRLSPQPSTTTGLRATQTAGVSGRCVFSLEELQDLDDALKRRTQTAPGKVQRKGWAQNSVHIKTEKGPRIRIGPNSDYSDDFDVCDSVSMEKSIIDSPRRDSRENSRASSATKLNRNDSDRNDKVLLNVDDVKVLRRSLEGSVSLTRCSRDSTGEESDGFEEDSVEEQIEVDESESLQDLQLDSKKTSRENRGKSQKDQKRQQCALEPGDIIVLDFGPSPKNTKQERALAAKRKDNIETYIPTKPMMVKSKSSDRSPSSSTCRDLSRPGSRLERPLSAARRPLFEEKDPEESASAVIEAVQRENKPIQKEMRPMPADKAVTEKLLMSSSAPVLNGSIPSTSSETVGESEVTKAMERIRLLERSQQKKLLKALERIDVDSSLDSQENEKSSDPTEKAQALEGAEVTGAVYVTMEILSNWGNCGRVGLTEVQFFSLKNHKLYVSPHDIDIRNADYPGDLGALTNGKTKTTKERQMWTCSFHPPVQLYFIIRNPERSQDLGISKIKIWNYNRSLNDLDIGAKHVRVYLDGILMFDGELEKGCGNQVFDYSTTIDLNPTKQEAVSSPVSRGSSDNSKDWSSGRPSQECASVSCSFSLDEDEIGKMLKGKSDSGGVMEDLKMPSASAAKLERQTQSDSSETSQDSHLDEELTMKQQLEKLTGKKIVEPTFFRTPSWLQPINKGSQERTECVKERPPWLSKDQNEDFKQTSVCELPELSSNPVKAHKSTMSKTERNLDGDLSLPTAGYRTDSLDLDFFGKAAEKDCYTTSLLEDFIQKPDRPVSGRRSAMRNLMQQELLNTNETQGLPRIDDQSKRQRTSRAKWRNEQDDSLLESWNSLLKFNQSQRGRISNMDFEGDIFDEFRRQRLEASLPGVPRPQRQALVQEEPEEDPLSEADKDDEFEIPVLPHGQHLVINILSTWGDRHYVGMNGMEMFSSTGEPIQVARIRADPPDINILPAYGRDPRVVSNLIDSVNMTQDDMHLWLAPFTPGRSHVIYIDFETPCQVAMIRIWNYNKSRIHSFRGVREVEMLLDGKCIFKGEIAKASGTLSGDLEQFGDTILFTTDDDILEAMSHYDNTFDGDLDSSQGLVYEEELNRPRTADGEGEERPFTQAGFRAEDHQLHEQQPTSIHLPEVSDQVPGTYTGKCLKLNLTSTWGDSHYLGLTGFEVVGKDGQALPLSMSIINASPRDLNELPEYSEDSRTLDKLIDGSNVTMEDEHMWLIPFTHGKDHILTVSFENPETIAGLRFWNYNKSPEDTYRGLKLVHVALDGFCISPPEGFLIRKGPGNCHFDYAQEILFSDFLQPSSRLKSKQQLRGNSKNVEQASMDYEAPLMPCGFIFQLQLLTSWADPYYIGLNGLEFYNEHNEKITLTENNIAAYPDSVNALDSVTGDVRTPDKLIDGVNNTQDGRHAWLAPVVLGLVNRVYVIFDQPTTVSMIKLWNYSKTPQRGVKEFGLLVDDLLVYNGILDMVSHVSRGILPTCDPVVPYHTILFTDDEMIALRERKTVISNYVEDQDVRLTNENQVVHHNKNKQTADPALRPKTCMTDRGQQGNRRY</sequence>
<dbReference type="Proteomes" id="UP001230051">
    <property type="component" value="Unassembled WGS sequence"/>
</dbReference>
<feature type="compositionally biased region" description="Acidic residues" evidence="1">
    <location>
        <begin position="239"/>
        <end position="261"/>
    </location>
</feature>
<feature type="region of interest" description="Disordered" evidence="1">
    <location>
        <begin position="228"/>
        <end position="291"/>
    </location>
</feature>
<protein>
    <recommendedName>
        <fullName evidence="2">KATNIP domain-containing protein</fullName>
    </recommendedName>
</protein>
<dbReference type="EMBL" id="JAGXEW010000016">
    <property type="protein sequence ID" value="KAK1162836.1"/>
    <property type="molecule type" value="Genomic_DNA"/>
</dbReference>
<feature type="compositionally biased region" description="Basic and acidic residues" evidence="1">
    <location>
        <begin position="267"/>
        <end position="286"/>
    </location>
</feature>
<dbReference type="InterPro" id="IPR026704">
    <property type="entry name" value="KATNIP"/>
</dbReference>
<organism evidence="3 4">
    <name type="scientific">Acipenser oxyrinchus oxyrinchus</name>
    <dbReference type="NCBI Taxonomy" id="40147"/>
    <lineage>
        <taxon>Eukaryota</taxon>
        <taxon>Metazoa</taxon>
        <taxon>Chordata</taxon>
        <taxon>Craniata</taxon>
        <taxon>Vertebrata</taxon>
        <taxon>Euteleostomi</taxon>
        <taxon>Actinopterygii</taxon>
        <taxon>Chondrostei</taxon>
        <taxon>Acipenseriformes</taxon>
        <taxon>Acipenseridae</taxon>
        <taxon>Acipenser</taxon>
    </lineage>
</organism>
<feature type="compositionally biased region" description="Acidic residues" evidence="1">
    <location>
        <begin position="965"/>
        <end position="975"/>
    </location>
</feature>
<dbReference type="Pfam" id="PF14652">
    <property type="entry name" value="DUF4457"/>
    <property type="match status" value="3"/>
</dbReference>
<feature type="region of interest" description="Disordered" evidence="1">
    <location>
        <begin position="705"/>
        <end position="729"/>
    </location>
</feature>
<dbReference type="PANTHER" id="PTHR21534">
    <property type="entry name" value="KATANIN-INTERACTING PROTEIN"/>
    <property type="match status" value="1"/>
</dbReference>
<evidence type="ECO:0000313" key="4">
    <source>
        <dbReference type="Proteomes" id="UP001230051"/>
    </source>
</evidence>
<gene>
    <name evidence="3" type="ORF">AOXY_G17805</name>
</gene>
<feature type="compositionally biased region" description="Basic and acidic residues" evidence="1">
    <location>
        <begin position="12"/>
        <end position="23"/>
    </location>
</feature>
<evidence type="ECO:0000313" key="3">
    <source>
        <dbReference type="EMBL" id="KAK1162836.1"/>
    </source>
</evidence>
<feature type="region of interest" description="Disordered" evidence="1">
    <location>
        <begin position="1"/>
        <end position="23"/>
    </location>
</feature>
<feature type="region of interest" description="Disordered" evidence="1">
    <location>
        <begin position="1604"/>
        <end position="1635"/>
    </location>
</feature>
<keyword evidence="4" id="KW-1185">Reference proteome</keyword>
<dbReference type="PANTHER" id="PTHR21534:SF0">
    <property type="entry name" value="KATANIN-INTERACTING PROTEIN"/>
    <property type="match status" value="1"/>
</dbReference>
<feature type="region of interest" description="Disordered" evidence="1">
    <location>
        <begin position="949"/>
        <end position="975"/>
    </location>
</feature>
<proteinExistence type="predicted"/>
<feature type="domain" description="KATNIP" evidence="2">
    <location>
        <begin position="994"/>
        <end position="1153"/>
    </location>
</feature>
<accession>A0AAD8D5H3</accession>
<feature type="domain" description="KATNIP" evidence="2">
    <location>
        <begin position="1229"/>
        <end position="1550"/>
    </location>
</feature>
<feature type="compositionally biased region" description="Basic and acidic residues" evidence="1">
    <location>
        <begin position="178"/>
        <end position="191"/>
    </location>
</feature>
<feature type="region of interest" description="Disordered" evidence="1">
    <location>
        <begin position="878"/>
        <end position="906"/>
    </location>
</feature>
<comment type="caution">
    <text evidence="3">The sequence shown here is derived from an EMBL/GenBank/DDBJ whole genome shotgun (WGS) entry which is preliminary data.</text>
</comment>
<evidence type="ECO:0000259" key="2">
    <source>
        <dbReference type="Pfam" id="PF14652"/>
    </source>
</evidence>
<feature type="domain" description="KATNIP" evidence="2">
    <location>
        <begin position="498"/>
        <end position="677"/>
    </location>
</feature>
<feature type="region of interest" description="Disordered" evidence="1">
    <location>
        <begin position="178"/>
        <end position="204"/>
    </location>
</feature>